<sequence>MTEVASGGDYVADALLENSDLGEPTVSLAVPDVALPHIDAERTAGPGAQCDFTHIAVERGEQLLRHPGGAQQPSAAYAIGDDDATATVVTDVGERFGHVLSISQRHASASVG</sequence>
<reference evidence="1 2" key="1">
    <citation type="journal article" date="2011" name="J. Bacteriol.">
        <title>Complete genome sequence of Amycolicicoccus subflavus DQS3-9A1T, an actinomycete isolated from crude oil-polluted soil.</title>
        <authorList>
            <person name="Cai M."/>
            <person name="Chen W.M."/>
            <person name="Nie Y."/>
            <person name="Chi C.Q."/>
            <person name="Wang Y.N."/>
            <person name="Tang Y.Q."/>
            <person name="Li G.Y."/>
            <person name="Wu X.L."/>
        </authorList>
    </citation>
    <scope>NUCLEOTIDE SEQUENCE [LARGE SCALE GENOMIC DNA]</scope>
    <source>
        <strain evidence="2">DSM 45089 / DQS3-9A1</strain>
    </source>
</reference>
<dbReference type="KEGG" id="asd:AS9A_0081"/>
<keyword evidence="2" id="KW-1185">Reference proteome</keyword>
<dbReference type="Proteomes" id="UP000009235">
    <property type="component" value="Chromosome"/>
</dbReference>
<gene>
    <name evidence="1" type="ordered locus">AS9A_0081</name>
</gene>
<dbReference type="AlphaFoldDB" id="F6ERM1"/>
<evidence type="ECO:0000313" key="2">
    <source>
        <dbReference type="Proteomes" id="UP000009235"/>
    </source>
</evidence>
<name>F6ERM1_HOYSD</name>
<organism evidence="1 2">
    <name type="scientific">Hoyosella subflava (strain DSM 45089 / JCM 17490 / NBRC 109087 / DQS3-9A1)</name>
    <name type="common">Amycolicicoccus subflavus</name>
    <dbReference type="NCBI Taxonomy" id="443218"/>
    <lineage>
        <taxon>Bacteria</taxon>
        <taxon>Bacillati</taxon>
        <taxon>Actinomycetota</taxon>
        <taxon>Actinomycetes</taxon>
        <taxon>Mycobacteriales</taxon>
        <taxon>Hoyosellaceae</taxon>
        <taxon>Hoyosella</taxon>
    </lineage>
</organism>
<protein>
    <submittedName>
        <fullName evidence="1">Uncharacterized protein</fullName>
    </submittedName>
</protein>
<dbReference type="EMBL" id="CP002786">
    <property type="protein sequence ID" value="AEF38541.1"/>
    <property type="molecule type" value="Genomic_DNA"/>
</dbReference>
<accession>F6ERM1</accession>
<dbReference type="HOGENOM" id="CLU_2140621_0_0_11"/>
<evidence type="ECO:0000313" key="1">
    <source>
        <dbReference type="EMBL" id="AEF38541.1"/>
    </source>
</evidence>
<proteinExistence type="predicted"/>